<dbReference type="Pfam" id="PF01569">
    <property type="entry name" value="PAP2"/>
    <property type="match status" value="1"/>
</dbReference>
<dbReference type="InterPro" id="IPR032816">
    <property type="entry name" value="VTT_dom"/>
</dbReference>
<evidence type="ECO:0000259" key="8">
    <source>
        <dbReference type="SMART" id="SM00014"/>
    </source>
</evidence>
<dbReference type="Gene3D" id="1.20.144.10">
    <property type="entry name" value="Phosphatidic acid phosphatase type 2/haloperoxidase"/>
    <property type="match status" value="1"/>
</dbReference>
<dbReference type="Pfam" id="PF09335">
    <property type="entry name" value="VTT_dom"/>
    <property type="match status" value="1"/>
</dbReference>
<feature type="transmembrane region" description="Helical" evidence="7">
    <location>
        <begin position="451"/>
        <end position="469"/>
    </location>
</feature>
<evidence type="ECO:0000313" key="10">
    <source>
        <dbReference type="Proteomes" id="UP000189339"/>
    </source>
</evidence>
<dbReference type="STRING" id="135739.BTO32_13575"/>
<dbReference type="SMART" id="SM00014">
    <property type="entry name" value="acidPPc"/>
    <property type="match status" value="1"/>
</dbReference>
<feature type="domain" description="Phosphatidic acid phosphatase type 2/haloperoxidase" evidence="8">
    <location>
        <begin position="325"/>
        <end position="436"/>
    </location>
</feature>
<evidence type="ECO:0000256" key="7">
    <source>
        <dbReference type="SAM" id="Phobius"/>
    </source>
</evidence>
<evidence type="ECO:0000256" key="5">
    <source>
        <dbReference type="ARBA" id="ARBA00022989"/>
    </source>
</evidence>
<keyword evidence="4 7" id="KW-0812">Transmembrane</keyword>
<feature type="transmembrane region" description="Helical" evidence="7">
    <location>
        <begin position="6"/>
        <end position="27"/>
    </location>
</feature>
<dbReference type="RefSeq" id="WP_076725187.1">
    <property type="nucleotide sequence ID" value="NZ_JABWTC010000008.1"/>
</dbReference>
<evidence type="ECO:0000256" key="6">
    <source>
        <dbReference type="ARBA" id="ARBA00023136"/>
    </source>
</evidence>
<dbReference type="Proteomes" id="UP000189339">
    <property type="component" value="Unassembled WGS sequence"/>
</dbReference>
<protein>
    <submittedName>
        <fullName evidence="9">Phosphoesterase</fullName>
    </submittedName>
</protein>
<feature type="transmembrane region" description="Helical" evidence="7">
    <location>
        <begin position="66"/>
        <end position="86"/>
    </location>
</feature>
<proteinExistence type="inferred from homology"/>
<organism evidence="9 10">
    <name type="scientific">Marinobacter lutaoensis</name>
    <dbReference type="NCBI Taxonomy" id="135739"/>
    <lineage>
        <taxon>Bacteria</taxon>
        <taxon>Pseudomonadati</taxon>
        <taxon>Pseudomonadota</taxon>
        <taxon>Gammaproteobacteria</taxon>
        <taxon>Pseudomonadales</taxon>
        <taxon>Marinobacteraceae</taxon>
        <taxon>Marinobacter</taxon>
    </lineage>
</organism>
<feature type="transmembrane region" description="Helical" evidence="7">
    <location>
        <begin position="34"/>
        <end position="54"/>
    </location>
</feature>
<dbReference type="AlphaFoldDB" id="A0A1V2DQ05"/>
<evidence type="ECO:0000256" key="1">
    <source>
        <dbReference type="ARBA" id="ARBA00004651"/>
    </source>
</evidence>
<evidence type="ECO:0000256" key="4">
    <source>
        <dbReference type="ARBA" id="ARBA00022692"/>
    </source>
</evidence>
<dbReference type="CDD" id="cd03392">
    <property type="entry name" value="PAP2_like_2"/>
    <property type="match status" value="1"/>
</dbReference>
<feature type="transmembrane region" description="Helical" evidence="7">
    <location>
        <begin position="179"/>
        <end position="199"/>
    </location>
</feature>
<keyword evidence="6 7" id="KW-0472">Membrane</keyword>
<keyword evidence="10" id="KW-1185">Reference proteome</keyword>
<feature type="transmembrane region" description="Helical" evidence="7">
    <location>
        <begin position="322"/>
        <end position="343"/>
    </location>
</feature>
<comment type="similarity">
    <text evidence="2">Belongs to the DedA family.</text>
</comment>
<dbReference type="SUPFAM" id="SSF48317">
    <property type="entry name" value="Acid phosphatase/Vanadium-dependent haloperoxidase"/>
    <property type="match status" value="1"/>
</dbReference>
<evidence type="ECO:0000256" key="3">
    <source>
        <dbReference type="ARBA" id="ARBA00022475"/>
    </source>
</evidence>
<feature type="transmembrane region" description="Helical" evidence="7">
    <location>
        <begin position="396"/>
        <end position="415"/>
    </location>
</feature>
<feature type="transmembrane region" description="Helical" evidence="7">
    <location>
        <begin position="363"/>
        <end position="384"/>
    </location>
</feature>
<comment type="caution">
    <text evidence="9">The sequence shown here is derived from an EMBL/GenBank/DDBJ whole genome shotgun (WGS) entry which is preliminary data.</text>
</comment>
<feature type="transmembrane region" description="Helical" evidence="7">
    <location>
        <begin position="294"/>
        <end position="315"/>
    </location>
</feature>
<feature type="transmembrane region" description="Helical" evidence="7">
    <location>
        <begin position="421"/>
        <end position="439"/>
    </location>
</feature>
<dbReference type="PANTHER" id="PTHR30353">
    <property type="entry name" value="INNER MEMBRANE PROTEIN DEDA-RELATED"/>
    <property type="match status" value="1"/>
</dbReference>
<dbReference type="InterPro" id="IPR032818">
    <property type="entry name" value="DedA-like"/>
</dbReference>
<feature type="transmembrane region" description="Helical" evidence="7">
    <location>
        <begin position="145"/>
        <end position="167"/>
    </location>
</feature>
<dbReference type="EMBL" id="MSCW01000008">
    <property type="protein sequence ID" value="ONF42717.1"/>
    <property type="molecule type" value="Genomic_DNA"/>
</dbReference>
<keyword evidence="5 7" id="KW-1133">Transmembrane helix</keyword>
<dbReference type="OrthoDB" id="9780918at2"/>
<feature type="transmembrane region" description="Helical" evidence="7">
    <location>
        <begin position="244"/>
        <end position="265"/>
    </location>
</feature>
<name>A0A1V2DQ05_9GAMM</name>
<sequence>MTGSPWLTNLIAWLSGAPGWLAAALFATAFVESLAIAGILVPGVAILFAVAALAGKTGMPLSEALVWAGLGAVAGDTLSFALGRLLQGRLTSVWPLSRYPTLIAKGERFFHRHGGKSVVIGRFVGPVRPVIPLVAGALWMPWRRFLAFNISSAVAWAPVYVVPGFMVGSALDSGLRPPAHFYAVIGISLAGLGVVYFILSRIQLGLGEGSRVYRWFEQRMARYGAGHRFWRLYTNDRPARAGEFPLASLLLAATASGLFLIWGQLAVNGILDEFNQAVLSWFQQLRQPLLDGPAIAFTLLGDPPVLVCAAGLAILVLAFRGYYAAAVHILLATLLTLGLVSLLKSTLGVARPDLVFQPPASGAFPSGHAAGITVFTTLLAAFIAAETRHRRRWQTYVALSLPLVPVAVSRLYLGVHWFTDVAGGVLLGLAITGLVRASFSRYDRVPLSVDSLTWLAFLLWLTFTTAYLHQQWPDARAAYSLTPAGKVIPLPES</sequence>
<reference evidence="9 10" key="1">
    <citation type="submission" date="2016-12" db="EMBL/GenBank/DDBJ databases">
        <title>Marinobacter lutaoensis whole genome sequencing.</title>
        <authorList>
            <person name="Verma A."/>
            <person name="Krishnamurthi S."/>
        </authorList>
    </citation>
    <scope>NUCLEOTIDE SEQUENCE [LARGE SCALE GENOMIC DNA]</scope>
    <source>
        <strain evidence="9 10">T5054</strain>
    </source>
</reference>
<dbReference type="PANTHER" id="PTHR30353:SF15">
    <property type="entry name" value="INNER MEMBRANE PROTEIN YABI"/>
    <property type="match status" value="1"/>
</dbReference>
<evidence type="ECO:0000313" key="9">
    <source>
        <dbReference type="EMBL" id="ONF42717.1"/>
    </source>
</evidence>
<dbReference type="InterPro" id="IPR000326">
    <property type="entry name" value="PAP2/HPO"/>
</dbReference>
<dbReference type="InterPro" id="IPR036938">
    <property type="entry name" value="PAP2/HPO_sf"/>
</dbReference>
<accession>A0A1V2DQ05</accession>
<dbReference type="GO" id="GO:0005886">
    <property type="term" value="C:plasma membrane"/>
    <property type="evidence" value="ECO:0007669"/>
    <property type="project" value="UniProtKB-SubCell"/>
</dbReference>
<gene>
    <name evidence="9" type="ORF">BTO32_13575</name>
</gene>
<comment type="subcellular location">
    <subcellularLocation>
        <location evidence="1">Cell membrane</location>
        <topology evidence="1">Multi-pass membrane protein</topology>
    </subcellularLocation>
</comment>
<keyword evidence="3" id="KW-1003">Cell membrane</keyword>
<evidence type="ECO:0000256" key="2">
    <source>
        <dbReference type="ARBA" id="ARBA00010792"/>
    </source>
</evidence>